<dbReference type="Proteomes" id="UP000030111">
    <property type="component" value="Unassembled WGS sequence"/>
</dbReference>
<feature type="chain" id="PRO_5002003631" description="Lipocalin-like domain-containing protein" evidence="1">
    <location>
        <begin position="20"/>
        <end position="153"/>
    </location>
</feature>
<name>A0A0A2MWD2_9FLAO</name>
<evidence type="ECO:0008006" key="4">
    <source>
        <dbReference type="Google" id="ProtNLM"/>
    </source>
</evidence>
<accession>A0A0A2MWD2</accession>
<comment type="caution">
    <text evidence="2">The sequence shown here is derived from an EMBL/GenBank/DDBJ whole genome shotgun (WGS) entry which is preliminary data.</text>
</comment>
<evidence type="ECO:0000313" key="2">
    <source>
        <dbReference type="EMBL" id="KGO92535.1"/>
    </source>
</evidence>
<reference evidence="2 3" key="1">
    <citation type="submission" date="2013-09" db="EMBL/GenBank/DDBJ databases">
        <authorList>
            <person name="Zeng Z."/>
            <person name="Chen C."/>
        </authorList>
    </citation>
    <scope>NUCLEOTIDE SEQUENCE [LARGE SCALE GENOMIC DNA]</scope>
    <source>
        <strain evidence="2 3">WB 4.1-42</strain>
    </source>
</reference>
<gene>
    <name evidence="2" type="ORF">Q766_12195</name>
</gene>
<organism evidence="2 3">
    <name type="scientific">Flavobacterium subsaxonicum WB 4.1-42 = DSM 21790</name>
    <dbReference type="NCBI Taxonomy" id="1121898"/>
    <lineage>
        <taxon>Bacteria</taxon>
        <taxon>Pseudomonadati</taxon>
        <taxon>Bacteroidota</taxon>
        <taxon>Flavobacteriia</taxon>
        <taxon>Flavobacteriales</taxon>
        <taxon>Flavobacteriaceae</taxon>
        <taxon>Flavobacterium</taxon>
    </lineage>
</organism>
<dbReference type="RefSeq" id="WP_026991432.1">
    <property type="nucleotide sequence ID" value="NZ_AUGP01000029.1"/>
</dbReference>
<dbReference type="STRING" id="1121898.GCA_000422725_03464"/>
<sequence length="153" mass="17101">MKKLLYTFIACLTVAAASAQSTIDKQLQGSWMLAEAMVSGMRINVTAQTITFSKAKEAELTQQQRDVINSQKQEVFDNLKGSRVIISGKTIEFYMGNMGKQGTYTVAPYSDAHVLKVTYEDGSADEMIVFIKDKQLHITKSDDIDRDEMVFAK</sequence>
<keyword evidence="3" id="KW-1185">Reference proteome</keyword>
<keyword evidence="1" id="KW-0732">Signal</keyword>
<evidence type="ECO:0000256" key="1">
    <source>
        <dbReference type="SAM" id="SignalP"/>
    </source>
</evidence>
<dbReference type="EMBL" id="JRLY01000009">
    <property type="protein sequence ID" value="KGO92535.1"/>
    <property type="molecule type" value="Genomic_DNA"/>
</dbReference>
<dbReference type="AlphaFoldDB" id="A0A0A2MWD2"/>
<dbReference type="OrthoDB" id="1431099at2"/>
<protein>
    <recommendedName>
        <fullName evidence="4">Lipocalin-like domain-containing protein</fullName>
    </recommendedName>
</protein>
<feature type="signal peptide" evidence="1">
    <location>
        <begin position="1"/>
        <end position="19"/>
    </location>
</feature>
<dbReference type="eggNOG" id="ENOG5030YW3">
    <property type="taxonomic scope" value="Bacteria"/>
</dbReference>
<proteinExistence type="predicted"/>
<evidence type="ECO:0000313" key="3">
    <source>
        <dbReference type="Proteomes" id="UP000030111"/>
    </source>
</evidence>